<dbReference type="EMBL" id="BARS01056895">
    <property type="protein sequence ID" value="GAG46769.1"/>
    <property type="molecule type" value="Genomic_DNA"/>
</dbReference>
<proteinExistence type="predicted"/>
<dbReference type="AlphaFoldDB" id="X0XU54"/>
<gene>
    <name evidence="1" type="ORF">S01H1_83630</name>
</gene>
<accession>X0XU54</accession>
<protein>
    <submittedName>
        <fullName evidence="1">Uncharacterized protein</fullName>
    </submittedName>
</protein>
<name>X0XU54_9ZZZZ</name>
<sequence>TMLIFLMKGGDPDKWKERAHVTQDGQLILSFPDAGVEGASAEAVGKALAERMRGGGKA</sequence>
<feature type="non-terminal residue" evidence="1">
    <location>
        <position position="1"/>
    </location>
</feature>
<evidence type="ECO:0000313" key="1">
    <source>
        <dbReference type="EMBL" id="GAG46769.1"/>
    </source>
</evidence>
<reference evidence="1" key="1">
    <citation type="journal article" date="2014" name="Front. Microbiol.">
        <title>High frequency of phylogenetically diverse reductive dehalogenase-homologous genes in deep subseafloor sedimentary metagenomes.</title>
        <authorList>
            <person name="Kawai M."/>
            <person name="Futagami T."/>
            <person name="Toyoda A."/>
            <person name="Takaki Y."/>
            <person name="Nishi S."/>
            <person name="Hori S."/>
            <person name="Arai W."/>
            <person name="Tsubouchi T."/>
            <person name="Morono Y."/>
            <person name="Uchiyama I."/>
            <person name="Ito T."/>
            <person name="Fujiyama A."/>
            <person name="Inagaki F."/>
            <person name="Takami H."/>
        </authorList>
    </citation>
    <scope>NUCLEOTIDE SEQUENCE</scope>
    <source>
        <strain evidence="1">Expedition CK06-06</strain>
    </source>
</reference>
<organism evidence="1">
    <name type="scientific">marine sediment metagenome</name>
    <dbReference type="NCBI Taxonomy" id="412755"/>
    <lineage>
        <taxon>unclassified sequences</taxon>
        <taxon>metagenomes</taxon>
        <taxon>ecological metagenomes</taxon>
    </lineage>
</organism>
<comment type="caution">
    <text evidence="1">The sequence shown here is derived from an EMBL/GenBank/DDBJ whole genome shotgun (WGS) entry which is preliminary data.</text>
</comment>